<dbReference type="NCBIfam" id="TIGR00613">
    <property type="entry name" value="reco"/>
    <property type="match status" value="1"/>
</dbReference>
<keyword evidence="9" id="KW-1185">Reference proteome</keyword>
<dbReference type="InterPro" id="IPR003717">
    <property type="entry name" value="RecO"/>
</dbReference>
<comment type="caution">
    <text evidence="8">The sequence shown here is derived from an EMBL/GenBank/DDBJ whole genome shotgun (WGS) entry which is preliminary data.</text>
</comment>
<gene>
    <name evidence="8" type="ORF">CSSPJE1EN1_LOCUS25728</name>
</gene>
<keyword evidence="5" id="KW-0234">DNA repair</keyword>
<dbReference type="InterPro" id="IPR012340">
    <property type="entry name" value="NA-bd_OB-fold"/>
</dbReference>
<dbReference type="Pfam" id="PF02565">
    <property type="entry name" value="RecO_C"/>
    <property type="match status" value="1"/>
</dbReference>
<protein>
    <recommendedName>
        <fullName evidence="2">DNA repair protein RecO</fullName>
    </recommendedName>
    <alternativeName>
        <fullName evidence="6">Recombination protein O</fullName>
    </alternativeName>
</protein>
<dbReference type="InterPro" id="IPR022572">
    <property type="entry name" value="DNA_rep/recomb_RecO_N"/>
</dbReference>
<dbReference type="InterPro" id="IPR042242">
    <property type="entry name" value="RecO_C"/>
</dbReference>
<keyword evidence="4" id="KW-0233">DNA recombination</keyword>
<evidence type="ECO:0000256" key="3">
    <source>
        <dbReference type="ARBA" id="ARBA00022763"/>
    </source>
</evidence>
<dbReference type="InterPro" id="IPR037278">
    <property type="entry name" value="ARFGAP/RecO"/>
</dbReference>
<proteinExistence type="inferred from homology"/>
<dbReference type="Proteomes" id="UP001497444">
    <property type="component" value="Unassembled WGS sequence"/>
</dbReference>
<comment type="similarity">
    <text evidence="1">Belongs to the RecO family.</text>
</comment>
<dbReference type="PANTHER" id="PTHR33991">
    <property type="entry name" value="DNA REPAIR PROTEIN RECO"/>
    <property type="match status" value="1"/>
</dbReference>
<dbReference type="Pfam" id="PF11967">
    <property type="entry name" value="RecO_N"/>
    <property type="match status" value="1"/>
</dbReference>
<evidence type="ECO:0000313" key="8">
    <source>
        <dbReference type="EMBL" id="CAK9250350.1"/>
    </source>
</evidence>
<reference evidence="8" key="1">
    <citation type="submission" date="2024-02" db="EMBL/GenBank/DDBJ databases">
        <authorList>
            <consortium name="ELIXIR-Norway"/>
            <consortium name="Elixir Norway"/>
        </authorList>
    </citation>
    <scope>NUCLEOTIDE SEQUENCE</scope>
</reference>
<dbReference type="PANTHER" id="PTHR33991:SF1">
    <property type="entry name" value="DNA REPAIR PROTEIN RECO"/>
    <property type="match status" value="1"/>
</dbReference>
<sequence>MEPIRDLAIVLRTTAFQDRHRIVTALTENFGLVSGMARNAIQSRRFGGSLDPFVAAEWSFIDKPGADLLRIEEATVRRSYEGFRGDFERLTLASVMNEIMIKVAPAREACPDLFRLHANALAYLEDQALKKAPPESLSLLNGYITKVLQWSGNQPQLSHCMGCGLSIDNLSNEQSLTCVVADAGWVCVNCRKTETHHVQERRGQSFSHSSIRISPAAKHSLFIIFLVLTRHRSKD</sequence>
<evidence type="ECO:0000256" key="5">
    <source>
        <dbReference type="ARBA" id="ARBA00023204"/>
    </source>
</evidence>
<accession>A0ABP0VBN2</accession>
<dbReference type="SUPFAM" id="SSF50249">
    <property type="entry name" value="Nucleic acid-binding proteins"/>
    <property type="match status" value="1"/>
</dbReference>
<evidence type="ECO:0000313" key="9">
    <source>
        <dbReference type="Proteomes" id="UP001497444"/>
    </source>
</evidence>
<evidence type="ECO:0000256" key="4">
    <source>
        <dbReference type="ARBA" id="ARBA00023172"/>
    </source>
</evidence>
<dbReference type="SUPFAM" id="SSF57863">
    <property type="entry name" value="ArfGap/RecO-like zinc finger"/>
    <property type="match status" value="1"/>
</dbReference>
<evidence type="ECO:0000256" key="1">
    <source>
        <dbReference type="ARBA" id="ARBA00007452"/>
    </source>
</evidence>
<keyword evidence="3" id="KW-0227">DNA damage</keyword>
<evidence type="ECO:0000256" key="2">
    <source>
        <dbReference type="ARBA" id="ARBA00021310"/>
    </source>
</evidence>
<dbReference type="Gene3D" id="1.20.1440.120">
    <property type="entry name" value="Recombination protein O, C-terminal domain"/>
    <property type="match status" value="1"/>
</dbReference>
<organism evidence="8 9">
    <name type="scientific">Sphagnum jensenii</name>
    <dbReference type="NCBI Taxonomy" id="128206"/>
    <lineage>
        <taxon>Eukaryota</taxon>
        <taxon>Viridiplantae</taxon>
        <taxon>Streptophyta</taxon>
        <taxon>Embryophyta</taxon>
        <taxon>Bryophyta</taxon>
        <taxon>Sphagnophytina</taxon>
        <taxon>Sphagnopsida</taxon>
        <taxon>Sphagnales</taxon>
        <taxon>Sphagnaceae</taxon>
        <taxon>Sphagnum</taxon>
    </lineage>
</organism>
<feature type="domain" description="DNA replication/recombination mediator RecO N-terminal" evidence="7">
    <location>
        <begin position="1"/>
        <end position="80"/>
    </location>
</feature>
<name>A0ABP0VBN2_9BRYO</name>
<evidence type="ECO:0000259" key="7">
    <source>
        <dbReference type="Pfam" id="PF11967"/>
    </source>
</evidence>
<evidence type="ECO:0000256" key="6">
    <source>
        <dbReference type="ARBA" id="ARBA00033409"/>
    </source>
</evidence>
<dbReference type="EMBL" id="CAXAQS010000159">
    <property type="protein sequence ID" value="CAK9250350.1"/>
    <property type="molecule type" value="Genomic_DNA"/>
</dbReference>
<dbReference type="Gene3D" id="2.40.50.140">
    <property type="entry name" value="Nucleic acid-binding proteins"/>
    <property type="match status" value="1"/>
</dbReference>
<dbReference type="HAMAP" id="MF_00201">
    <property type="entry name" value="RecO"/>
    <property type="match status" value="1"/>
</dbReference>